<dbReference type="RefSeq" id="WP_246173627.1">
    <property type="nucleotide sequence ID" value="NZ_CP042425.1"/>
</dbReference>
<accession>A0A5C1A8F9</accession>
<proteinExistence type="predicted"/>
<protein>
    <recommendedName>
        <fullName evidence="3">SMI1/KNR4 family protein</fullName>
    </recommendedName>
</protein>
<gene>
    <name evidence="1" type="ORF">PX52LOC_00279</name>
</gene>
<dbReference type="Proteomes" id="UP000324974">
    <property type="component" value="Chromosome"/>
</dbReference>
<dbReference type="KEGG" id="lrs:PX52LOC_00279"/>
<name>A0A5C1A8F9_9BACT</name>
<dbReference type="EMBL" id="CP042425">
    <property type="protein sequence ID" value="QEL13424.1"/>
    <property type="molecule type" value="Genomic_DNA"/>
</dbReference>
<organism evidence="1 2">
    <name type="scientific">Limnoglobus roseus</name>
    <dbReference type="NCBI Taxonomy" id="2598579"/>
    <lineage>
        <taxon>Bacteria</taxon>
        <taxon>Pseudomonadati</taxon>
        <taxon>Planctomycetota</taxon>
        <taxon>Planctomycetia</taxon>
        <taxon>Gemmatales</taxon>
        <taxon>Gemmataceae</taxon>
        <taxon>Limnoglobus</taxon>
    </lineage>
</organism>
<sequence>MTEAEWLACGAPMKLLEHVGGTALDRKRRLLGCGLGRHVWPVLRDARSRTAIEVAERFADGAATDDEREAAEADAQAVMKKARKYNRNRNRYECFGTAVGAWAAGTEVRHWGVGDDAAADPAGGPARDTPVWEDAAEAMYSDGAGWHGELGWFCDVIRCVFGNQYRHATFNPRSSRKKAVAFAQAIYDERAFDRLPALADILQEMGYEDPAVLAHCRSAGPHVRGCWVVDLVLGKS</sequence>
<reference evidence="2" key="1">
    <citation type="submission" date="2019-08" db="EMBL/GenBank/DDBJ databases">
        <title>Limnoglobus roseus gen. nov., sp. nov., a novel freshwater planctomycete with a giant genome from the family Gemmataceae.</title>
        <authorList>
            <person name="Kulichevskaya I.S."/>
            <person name="Naumoff D.G."/>
            <person name="Miroshnikov K."/>
            <person name="Ivanova A."/>
            <person name="Philippov D.A."/>
            <person name="Hakobyan A."/>
            <person name="Rijpstra I.C."/>
            <person name="Sinninghe Damste J.S."/>
            <person name="Liesack W."/>
            <person name="Dedysh S.N."/>
        </authorList>
    </citation>
    <scope>NUCLEOTIDE SEQUENCE [LARGE SCALE GENOMIC DNA]</scope>
    <source>
        <strain evidence="2">PX52</strain>
    </source>
</reference>
<dbReference type="AlphaFoldDB" id="A0A5C1A8F9"/>
<evidence type="ECO:0000313" key="1">
    <source>
        <dbReference type="EMBL" id="QEL13424.1"/>
    </source>
</evidence>
<evidence type="ECO:0008006" key="3">
    <source>
        <dbReference type="Google" id="ProtNLM"/>
    </source>
</evidence>
<keyword evidence="2" id="KW-1185">Reference proteome</keyword>
<evidence type="ECO:0000313" key="2">
    <source>
        <dbReference type="Proteomes" id="UP000324974"/>
    </source>
</evidence>